<proteinExistence type="predicted"/>
<gene>
    <name evidence="2" type="ORF">CPB83DRAFT_862920</name>
</gene>
<evidence type="ECO:0000256" key="1">
    <source>
        <dbReference type="SAM" id="MobiDB-lite"/>
    </source>
</evidence>
<feature type="region of interest" description="Disordered" evidence="1">
    <location>
        <begin position="1"/>
        <end position="20"/>
    </location>
</feature>
<dbReference type="Proteomes" id="UP000807306">
    <property type="component" value="Unassembled WGS sequence"/>
</dbReference>
<comment type="caution">
    <text evidence="2">The sequence shown here is derived from an EMBL/GenBank/DDBJ whole genome shotgun (WGS) entry which is preliminary data.</text>
</comment>
<organism evidence="2 3">
    <name type="scientific">Crepidotus variabilis</name>
    <dbReference type="NCBI Taxonomy" id="179855"/>
    <lineage>
        <taxon>Eukaryota</taxon>
        <taxon>Fungi</taxon>
        <taxon>Dikarya</taxon>
        <taxon>Basidiomycota</taxon>
        <taxon>Agaricomycotina</taxon>
        <taxon>Agaricomycetes</taxon>
        <taxon>Agaricomycetidae</taxon>
        <taxon>Agaricales</taxon>
        <taxon>Agaricineae</taxon>
        <taxon>Crepidotaceae</taxon>
        <taxon>Crepidotus</taxon>
    </lineage>
</organism>
<dbReference type="AlphaFoldDB" id="A0A9P6E6L2"/>
<sequence length="333" mass="37346">MGLQVRRGVGSYPEAHHSSSSKLNHLRISCHNTPHFESAFGERTQESIPHLVASVEALWLVNAALPATFFEKLPALRYLHFDGVTLASETDLVHSPPPTFPSDTEIIIDNMMLEKIHDLYQRSRQPLPGYTILTVPFASFLFTTTKVHLSDMLDGSRDTLTHLELCIRDEDPQKNLSHLGSLKSVIFNVTCTKNWQRDQQVSDDIESYLARATSLFNSTSSVSNLVDMGIIVFSTTSIWERDLDKRDCTILALKNAVGDLDSHRLLAQHPKLKKVKLKISLPIAPFLGTKPADEMEREKRVTKFIQGCIKEVLAEGDHPLVYIVQVDFTVGGM</sequence>
<evidence type="ECO:0000313" key="3">
    <source>
        <dbReference type="Proteomes" id="UP000807306"/>
    </source>
</evidence>
<keyword evidence="3" id="KW-1185">Reference proteome</keyword>
<evidence type="ECO:0000313" key="2">
    <source>
        <dbReference type="EMBL" id="KAF9523435.1"/>
    </source>
</evidence>
<name>A0A9P6E6L2_9AGAR</name>
<accession>A0A9P6E6L2</accession>
<protein>
    <submittedName>
        <fullName evidence="2">Uncharacterized protein</fullName>
    </submittedName>
</protein>
<reference evidence="2" key="1">
    <citation type="submission" date="2020-11" db="EMBL/GenBank/DDBJ databases">
        <authorList>
            <consortium name="DOE Joint Genome Institute"/>
            <person name="Ahrendt S."/>
            <person name="Riley R."/>
            <person name="Andreopoulos W."/>
            <person name="Labutti K."/>
            <person name="Pangilinan J."/>
            <person name="Ruiz-Duenas F.J."/>
            <person name="Barrasa J.M."/>
            <person name="Sanchez-Garcia M."/>
            <person name="Camarero S."/>
            <person name="Miyauchi S."/>
            <person name="Serrano A."/>
            <person name="Linde D."/>
            <person name="Babiker R."/>
            <person name="Drula E."/>
            <person name="Ayuso-Fernandez I."/>
            <person name="Pacheco R."/>
            <person name="Padilla G."/>
            <person name="Ferreira P."/>
            <person name="Barriuso J."/>
            <person name="Kellner H."/>
            <person name="Castanera R."/>
            <person name="Alfaro M."/>
            <person name="Ramirez L."/>
            <person name="Pisabarro A.G."/>
            <person name="Kuo A."/>
            <person name="Tritt A."/>
            <person name="Lipzen A."/>
            <person name="He G."/>
            <person name="Yan M."/>
            <person name="Ng V."/>
            <person name="Cullen D."/>
            <person name="Martin F."/>
            <person name="Rosso M.-N."/>
            <person name="Henrissat B."/>
            <person name="Hibbett D."/>
            <person name="Martinez A.T."/>
            <person name="Grigoriev I.V."/>
        </authorList>
    </citation>
    <scope>NUCLEOTIDE SEQUENCE</scope>
    <source>
        <strain evidence="2">CBS 506.95</strain>
    </source>
</reference>
<dbReference type="EMBL" id="MU157918">
    <property type="protein sequence ID" value="KAF9523435.1"/>
    <property type="molecule type" value="Genomic_DNA"/>
</dbReference>